<dbReference type="EMBL" id="CP025938">
    <property type="protein sequence ID" value="AUS06429.1"/>
    <property type="molecule type" value="Genomic_DNA"/>
</dbReference>
<evidence type="ECO:0000256" key="1">
    <source>
        <dbReference type="ARBA" id="ARBA00004651"/>
    </source>
</evidence>
<name>A0A2I7SKI7_9FLAO</name>
<dbReference type="GO" id="GO:0015421">
    <property type="term" value="F:ABC-type oligopeptide transporter activity"/>
    <property type="evidence" value="ECO:0007669"/>
    <property type="project" value="TreeGrafter"/>
</dbReference>
<keyword evidence="4" id="KW-0067">ATP-binding</keyword>
<dbReference type="Gene3D" id="1.20.1560.10">
    <property type="entry name" value="ABC transporter type 1, transmembrane domain"/>
    <property type="match status" value="1"/>
</dbReference>
<keyword evidence="2 7" id="KW-0812">Transmembrane</keyword>
<dbReference type="Pfam" id="PF00664">
    <property type="entry name" value="ABC_membrane"/>
    <property type="match status" value="1"/>
</dbReference>
<dbReference type="InterPro" id="IPR017871">
    <property type="entry name" value="ABC_transporter-like_CS"/>
</dbReference>
<dbReference type="InterPro" id="IPR003593">
    <property type="entry name" value="AAA+_ATPase"/>
</dbReference>
<keyword evidence="6 7" id="KW-0472">Membrane</keyword>
<organism evidence="10 11">
    <name type="scientific">Pseudotamlana carrageenivorans</name>
    <dbReference type="NCBI Taxonomy" id="2069432"/>
    <lineage>
        <taxon>Bacteria</taxon>
        <taxon>Pseudomonadati</taxon>
        <taxon>Bacteroidota</taxon>
        <taxon>Flavobacteriia</taxon>
        <taxon>Flavobacteriales</taxon>
        <taxon>Flavobacteriaceae</taxon>
        <taxon>Pseudotamlana</taxon>
    </lineage>
</organism>
<dbReference type="SUPFAM" id="SSF52540">
    <property type="entry name" value="P-loop containing nucleoside triphosphate hydrolases"/>
    <property type="match status" value="1"/>
</dbReference>
<keyword evidence="11" id="KW-1185">Reference proteome</keyword>
<dbReference type="RefSeq" id="WP_102996380.1">
    <property type="nucleotide sequence ID" value="NZ_CP025938.1"/>
</dbReference>
<dbReference type="AlphaFoldDB" id="A0A2I7SKI7"/>
<evidence type="ECO:0000256" key="7">
    <source>
        <dbReference type="SAM" id="Phobius"/>
    </source>
</evidence>
<feature type="transmembrane region" description="Helical" evidence="7">
    <location>
        <begin position="173"/>
        <end position="194"/>
    </location>
</feature>
<reference evidence="11" key="1">
    <citation type="submission" date="2018-01" db="EMBL/GenBank/DDBJ databases">
        <title>Complete genome of Tamlana sp. UJ94.</title>
        <authorList>
            <person name="Jung J."/>
            <person name="Chung D."/>
            <person name="Bae S.S."/>
            <person name="Baek K."/>
        </authorList>
    </citation>
    <scope>NUCLEOTIDE SEQUENCE [LARGE SCALE GENOMIC DNA]</scope>
    <source>
        <strain evidence="11">UJ94</strain>
    </source>
</reference>
<sequence length="590" mass="65197">MKHLSSTTTKKDKRKSKVTMTQAFKTIIWPRRNLVFLGLLLIVIRSLAGLILPWQSKVLLDDVVPSNDPSQLYTLIAIVLSAILVQALTSYALTQILSVQAQFLISELRAQVQKKVLSLPISFFDNNKTGGLVSRIMSDVEGVRNLIGTGLVQLVGGTFTAIVSLIILIKLNAWMTLFVFVPISIFGYIALRAFKYIRPVFRTRGKINQEVKGRLTETLAGVRVIKAFNAEEQENLVFEKGVERLFQNVKKSLTATSIMTSSSTFLIGVATTGIMGIGGYYMMQNAMTTGDFLFFTLVLGFMIAPIVQMSNIGSQLTEALAGLDRTEELMNMTAEEDNAQRTIELQNFKGDIEFKDVSFAYEEDKDVLHKINFKAPSGTVTALVGSSGSGKSTIAGLSATFLNPKSGTVLVDQQDLSKVKLNSFRKNLGVVLQDEFLFEGTIRENILFPRPNATEAELQNAVKAAYVDEFTDRFDKGLETLIGERGVKLSGGQRQRLAIARAILADPKLIILDEATSNLDTESEALIQKSLNELVKDRTTIVIAHRLSTIRKADQILVIEAGNIVERGTHDELIAIGGRYYDLYTYQAKI</sequence>
<keyword evidence="5 7" id="KW-1133">Transmembrane helix</keyword>
<feature type="transmembrane region" description="Helical" evidence="7">
    <location>
        <begin position="145"/>
        <end position="167"/>
    </location>
</feature>
<protein>
    <submittedName>
        <fullName evidence="10">ABC transporter permease</fullName>
    </submittedName>
</protein>
<dbReference type="GO" id="GO:0005886">
    <property type="term" value="C:plasma membrane"/>
    <property type="evidence" value="ECO:0007669"/>
    <property type="project" value="UniProtKB-SubCell"/>
</dbReference>
<dbReference type="GO" id="GO:0005524">
    <property type="term" value="F:ATP binding"/>
    <property type="evidence" value="ECO:0007669"/>
    <property type="project" value="UniProtKB-KW"/>
</dbReference>
<dbReference type="Pfam" id="PF00005">
    <property type="entry name" value="ABC_tran"/>
    <property type="match status" value="1"/>
</dbReference>
<gene>
    <name evidence="10" type="ORF">C1A40_13685</name>
</gene>
<dbReference type="InterPro" id="IPR003439">
    <property type="entry name" value="ABC_transporter-like_ATP-bd"/>
</dbReference>
<evidence type="ECO:0000313" key="11">
    <source>
        <dbReference type="Proteomes" id="UP000236592"/>
    </source>
</evidence>
<dbReference type="PROSITE" id="PS50929">
    <property type="entry name" value="ABC_TM1F"/>
    <property type="match status" value="1"/>
</dbReference>
<dbReference type="PANTHER" id="PTHR43394">
    <property type="entry name" value="ATP-DEPENDENT PERMEASE MDL1, MITOCHONDRIAL"/>
    <property type="match status" value="1"/>
</dbReference>
<dbReference type="PANTHER" id="PTHR43394:SF1">
    <property type="entry name" value="ATP-BINDING CASSETTE SUB-FAMILY B MEMBER 10, MITOCHONDRIAL"/>
    <property type="match status" value="1"/>
</dbReference>
<feature type="transmembrane region" description="Helical" evidence="7">
    <location>
        <begin position="289"/>
        <end position="307"/>
    </location>
</feature>
<evidence type="ECO:0000256" key="4">
    <source>
        <dbReference type="ARBA" id="ARBA00022840"/>
    </source>
</evidence>
<feature type="transmembrane region" description="Helical" evidence="7">
    <location>
        <begin position="265"/>
        <end position="283"/>
    </location>
</feature>
<accession>A0A2I7SKI7</accession>
<comment type="subcellular location">
    <subcellularLocation>
        <location evidence="1">Cell membrane</location>
        <topology evidence="1">Multi-pass membrane protein</topology>
    </subcellularLocation>
</comment>
<dbReference type="Proteomes" id="UP000236592">
    <property type="component" value="Chromosome"/>
</dbReference>
<dbReference type="InterPro" id="IPR011527">
    <property type="entry name" value="ABC1_TM_dom"/>
</dbReference>
<dbReference type="PROSITE" id="PS00211">
    <property type="entry name" value="ABC_TRANSPORTER_1"/>
    <property type="match status" value="1"/>
</dbReference>
<dbReference type="SUPFAM" id="SSF90123">
    <property type="entry name" value="ABC transporter transmembrane region"/>
    <property type="match status" value="1"/>
</dbReference>
<evidence type="ECO:0000256" key="6">
    <source>
        <dbReference type="ARBA" id="ARBA00023136"/>
    </source>
</evidence>
<dbReference type="KEGG" id="taj:C1A40_13685"/>
<evidence type="ECO:0000259" key="8">
    <source>
        <dbReference type="PROSITE" id="PS50893"/>
    </source>
</evidence>
<feature type="domain" description="ABC transporter" evidence="8">
    <location>
        <begin position="352"/>
        <end position="586"/>
    </location>
</feature>
<evidence type="ECO:0000256" key="5">
    <source>
        <dbReference type="ARBA" id="ARBA00022989"/>
    </source>
</evidence>
<dbReference type="GO" id="GO:0016887">
    <property type="term" value="F:ATP hydrolysis activity"/>
    <property type="evidence" value="ECO:0007669"/>
    <property type="project" value="InterPro"/>
</dbReference>
<feature type="domain" description="ABC transmembrane type-1" evidence="9">
    <location>
        <begin position="36"/>
        <end position="318"/>
    </location>
</feature>
<evidence type="ECO:0000256" key="2">
    <source>
        <dbReference type="ARBA" id="ARBA00022692"/>
    </source>
</evidence>
<dbReference type="CDD" id="cd07346">
    <property type="entry name" value="ABC_6TM_exporters"/>
    <property type="match status" value="1"/>
</dbReference>
<feature type="transmembrane region" description="Helical" evidence="7">
    <location>
        <begin position="72"/>
        <end position="93"/>
    </location>
</feature>
<keyword evidence="3" id="KW-0547">Nucleotide-binding</keyword>
<proteinExistence type="predicted"/>
<evidence type="ECO:0000256" key="3">
    <source>
        <dbReference type="ARBA" id="ARBA00022741"/>
    </source>
</evidence>
<evidence type="ECO:0000259" key="9">
    <source>
        <dbReference type="PROSITE" id="PS50929"/>
    </source>
</evidence>
<dbReference type="SMART" id="SM00382">
    <property type="entry name" value="AAA"/>
    <property type="match status" value="1"/>
</dbReference>
<evidence type="ECO:0000313" key="10">
    <source>
        <dbReference type="EMBL" id="AUS06429.1"/>
    </source>
</evidence>
<dbReference type="InterPro" id="IPR027417">
    <property type="entry name" value="P-loop_NTPase"/>
</dbReference>
<dbReference type="FunFam" id="3.40.50.300:FF:000218">
    <property type="entry name" value="Multidrug ABC transporter ATP-binding protein"/>
    <property type="match status" value="1"/>
</dbReference>
<dbReference type="InterPro" id="IPR036640">
    <property type="entry name" value="ABC1_TM_sf"/>
</dbReference>
<dbReference type="PROSITE" id="PS50893">
    <property type="entry name" value="ABC_TRANSPORTER_2"/>
    <property type="match status" value="1"/>
</dbReference>
<dbReference type="InterPro" id="IPR039421">
    <property type="entry name" value="Type_1_exporter"/>
</dbReference>
<dbReference type="OrthoDB" id="9780296at2"/>
<dbReference type="Gene3D" id="3.40.50.300">
    <property type="entry name" value="P-loop containing nucleotide triphosphate hydrolases"/>
    <property type="match status" value="1"/>
</dbReference>